<protein>
    <submittedName>
        <fullName evidence="1">Uncharacterized protein</fullName>
    </submittedName>
</protein>
<proteinExistence type="predicted"/>
<evidence type="ECO:0000313" key="2">
    <source>
        <dbReference type="Proteomes" id="UP000305948"/>
    </source>
</evidence>
<reference evidence="1 2" key="1">
    <citation type="journal article" date="2019" name="Nat. Ecol. Evol.">
        <title>Megaphylogeny resolves global patterns of mushroom evolution.</title>
        <authorList>
            <person name="Varga T."/>
            <person name="Krizsan K."/>
            <person name="Foldi C."/>
            <person name="Dima B."/>
            <person name="Sanchez-Garcia M."/>
            <person name="Sanchez-Ramirez S."/>
            <person name="Szollosi G.J."/>
            <person name="Szarkandi J.G."/>
            <person name="Papp V."/>
            <person name="Albert L."/>
            <person name="Andreopoulos W."/>
            <person name="Angelini C."/>
            <person name="Antonin V."/>
            <person name="Barry K.W."/>
            <person name="Bougher N.L."/>
            <person name="Buchanan P."/>
            <person name="Buyck B."/>
            <person name="Bense V."/>
            <person name="Catcheside P."/>
            <person name="Chovatia M."/>
            <person name="Cooper J."/>
            <person name="Damon W."/>
            <person name="Desjardin D."/>
            <person name="Finy P."/>
            <person name="Geml J."/>
            <person name="Haridas S."/>
            <person name="Hughes K."/>
            <person name="Justo A."/>
            <person name="Karasinski D."/>
            <person name="Kautmanova I."/>
            <person name="Kiss B."/>
            <person name="Kocsube S."/>
            <person name="Kotiranta H."/>
            <person name="LaButti K.M."/>
            <person name="Lechner B.E."/>
            <person name="Liimatainen K."/>
            <person name="Lipzen A."/>
            <person name="Lukacs Z."/>
            <person name="Mihaltcheva S."/>
            <person name="Morgado L.N."/>
            <person name="Niskanen T."/>
            <person name="Noordeloos M.E."/>
            <person name="Ohm R.A."/>
            <person name="Ortiz-Santana B."/>
            <person name="Ovrebo C."/>
            <person name="Racz N."/>
            <person name="Riley R."/>
            <person name="Savchenko A."/>
            <person name="Shiryaev A."/>
            <person name="Soop K."/>
            <person name="Spirin V."/>
            <person name="Szebenyi C."/>
            <person name="Tomsovsky M."/>
            <person name="Tulloss R.E."/>
            <person name="Uehling J."/>
            <person name="Grigoriev I.V."/>
            <person name="Vagvolgyi C."/>
            <person name="Papp T."/>
            <person name="Martin F.M."/>
            <person name="Miettinen O."/>
            <person name="Hibbett D.S."/>
            <person name="Nagy L.G."/>
        </authorList>
    </citation>
    <scope>NUCLEOTIDE SEQUENCE [LARGE SCALE GENOMIC DNA]</scope>
    <source>
        <strain evidence="1 2">OMC1185</strain>
    </source>
</reference>
<dbReference type="AlphaFoldDB" id="A0A5C3NML6"/>
<evidence type="ECO:0000313" key="1">
    <source>
        <dbReference type="EMBL" id="TFK57716.1"/>
    </source>
</evidence>
<sequence length="51" mass="6046">MPFQYLDQVHFNGANESMTLPDNRYRRPFHGHIDTRPDHSKVLSGWHRLGL</sequence>
<dbReference type="EMBL" id="ML213503">
    <property type="protein sequence ID" value="TFK57716.1"/>
    <property type="molecule type" value="Genomic_DNA"/>
</dbReference>
<accession>A0A5C3NML6</accession>
<name>A0A5C3NML6_9AGAM</name>
<organism evidence="1 2">
    <name type="scientific">Heliocybe sulcata</name>
    <dbReference type="NCBI Taxonomy" id="5364"/>
    <lineage>
        <taxon>Eukaryota</taxon>
        <taxon>Fungi</taxon>
        <taxon>Dikarya</taxon>
        <taxon>Basidiomycota</taxon>
        <taxon>Agaricomycotina</taxon>
        <taxon>Agaricomycetes</taxon>
        <taxon>Gloeophyllales</taxon>
        <taxon>Gloeophyllaceae</taxon>
        <taxon>Heliocybe</taxon>
    </lineage>
</organism>
<dbReference type="Proteomes" id="UP000305948">
    <property type="component" value="Unassembled WGS sequence"/>
</dbReference>
<keyword evidence="2" id="KW-1185">Reference proteome</keyword>
<gene>
    <name evidence="1" type="ORF">OE88DRAFT_1651599</name>
</gene>